<evidence type="ECO:0000313" key="7">
    <source>
        <dbReference type="EMBL" id="HIX54989.1"/>
    </source>
</evidence>
<sequence length="418" mass="45916">MKKVLLRQKGRSLYMTAVFIFLFFQLNAFTLAQGVSLKDNSISLREVFLKINKQTGYHFVWASKEVNSNKKVDVSINGLPLKDALNSILSPHGLTYELDGKTIIVKEGSLASKSAATQDSQTRPQQKNYTGRILDASGNPIQGASIQIQGTKIGTLSDKNGRFSFSQDLSEFKKVQITCLGFQPTEHDLSLNMGDIALEPFNTEMEAVDVVVNTGYQVISKERAAGSFSQVTSKDMEGRLQLGVLDRIEGMLPGMNLGLNKSGLNPQLKNNRLGIQVRGTSTLNAEASPLLVVDGMPYEGEIDALNPNDIESVTVLKDASAASIYGVRSSNGVIVITTKKGQAGKTRIDYSNTLSFRGLPSRDYLNQMNSAELVDFQKDIIHKLEEEEFKIDNADPRLILPVPPTVLSLNPNIPQYDR</sequence>
<dbReference type="PROSITE" id="PS52016">
    <property type="entry name" value="TONB_DEPENDENT_REC_3"/>
    <property type="match status" value="1"/>
</dbReference>
<name>A0A9D1W988_9SPHI</name>
<proteinExistence type="inferred from homology"/>
<dbReference type="InterPro" id="IPR012910">
    <property type="entry name" value="Plug_dom"/>
</dbReference>
<dbReference type="Pfam" id="PF07660">
    <property type="entry name" value="STN"/>
    <property type="match status" value="1"/>
</dbReference>
<feature type="domain" description="TonB-dependent receptor plug" evidence="6">
    <location>
        <begin position="221"/>
        <end position="333"/>
    </location>
</feature>
<dbReference type="InterPro" id="IPR039426">
    <property type="entry name" value="TonB-dep_rcpt-like"/>
</dbReference>
<comment type="caution">
    <text evidence="7">The sequence shown here is derived from an EMBL/GenBank/DDBJ whole genome shotgun (WGS) entry which is preliminary data.</text>
</comment>
<comment type="similarity">
    <text evidence="4">Belongs to the TonB-dependent receptor family.</text>
</comment>
<evidence type="ECO:0000256" key="4">
    <source>
        <dbReference type="PROSITE-ProRule" id="PRU01360"/>
    </source>
</evidence>
<keyword evidence="3 4" id="KW-0998">Cell outer membrane</keyword>
<evidence type="ECO:0000259" key="6">
    <source>
        <dbReference type="Pfam" id="PF07715"/>
    </source>
</evidence>
<gene>
    <name evidence="7" type="ORF">H9853_08185</name>
</gene>
<evidence type="ECO:0000313" key="8">
    <source>
        <dbReference type="Proteomes" id="UP000824156"/>
    </source>
</evidence>
<organism evidence="7 8">
    <name type="scientific">Candidatus Sphingobacterium stercoripullorum</name>
    <dbReference type="NCBI Taxonomy" id="2838759"/>
    <lineage>
        <taxon>Bacteria</taxon>
        <taxon>Pseudomonadati</taxon>
        <taxon>Bacteroidota</taxon>
        <taxon>Sphingobacteriia</taxon>
        <taxon>Sphingobacteriales</taxon>
        <taxon>Sphingobacteriaceae</taxon>
        <taxon>Sphingobacterium</taxon>
    </lineage>
</organism>
<keyword evidence="7" id="KW-0675">Receptor</keyword>
<comment type="subcellular location">
    <subcellularLocation>
        <location evidence="4">Cell outer membrane</location>
        <topology evidence="4">Multi-pass membrane protein</topology>
    </subcellularLocation>
</comment>
<evidence type="ECO:0000256" key="2">
    <source>
        <dbReference type="ARBA" id="ARBA00023136"/>
    </source>
</evidence>
<keyword evidence="4" id="KW-0812">Transmembrane</keyword>
<dbReference type="GO" id="GO:0009279">
    <property type="term" value="C:cell outer membrane"/>
    <property type="evidence" value="ECO:0007669"/>
    <property type="project" value="UniProtKB-SubCell"/>
</dbReference>
<accession>A0A9D1W988</accession>
<dbReference type="SUPFAM" id="SSF56935">
    <property type="entry name" value="Porins"/>
    <property type="match status" value="1"/>
</dbReference>
<keyword evidence="2 4" id="KW-0472">Membrane</keyword>
<protein>
    <submittedName>
        <fullName evidence="7">TonB-dependent receptor plug domain-containing protein</fullName>
    </submittedName>
</protein>
<evidence type="ECO:0000259" key="5">
    <source>
        <dbReference type="Pfam" id="PF07660"/>
    </source>
</evidence>
<dbReference type="SUPFAM" id="SSF49464">
    <property type="entry name" value="Carboxypeptidase regulatory domain-like"/>
    <property type="match status" value="1"/>
</dbReference>
<keyword evidence="1 4" id="KW-0813">Transport</keyword>
<reference evidence="7" key="1">
    <citation type="journal article" date="2021" name="PeerJ">
        <title>Extensive microbial diversity within the chicken gut microbiome revealed by metagenomics and culture.</title>
        <authorList>
            <person name="Gilroy R."/>
            <person name="Ravi A."/>
            <person name="Getino M."/>
            <person name="Pursley I."/>
            <person name="Horton D.L."/>
            <person name="Alikhan N.F."/>
            <person name="Baker D."/>
            <person name="Gharbi K."/>
            <person name="Hall N."/>
            <person name="Watson M."/>
            <person name="Adriaenssens E.M."/>
            <person name="Foster-Nyarko E."/>
            <person name="Jarju S."/>
            <person name="Secka A."/>
            <person name="Antonio M."/>
            <person name="Oren A."/>
            <person name="Chaudhuri R.R."/>
            <person name="La Ragione R."/>
            <person name="Hildebrand F."/>
            <person name="Pallen M.J."/>
        </authorList>
    </citation>
    <scope>NUCLEOTIDE SEQUENCE</scope>
    <source>
        <strain evidence="7">1719</strain>
    </source>
</reference>
<dbReference type="Gene3D" id="2.60.40.1120">
    <property type="entry name" value="Carboxypeptidase-like, regulatory domain"/>
    <property type="match status" value="1"/>
</dbReference>
<dbReference type="InterPro" id="IPR023997">
    <property type="entry name" value="TonB-dep_OMP_SusC/RagA_CS"/>
</dbReference>
<dbReference type="AlphaFoldDB" id="A0A9D1W988"/>
<feature type="domain" description="Secretin/TonB short N-terminal" evidence="5">
    <location>
        <begin position="64"/>
        <end position="105"/>
    </location>
</feature>
<dbReference type="InterPro" id="IPR011662">
    <property type="entry name" value="Secretin/TonB_short_N"/>
</dbReference>
<dbReference type="Gene3D" id="2.170.130.10">
    <property type="entry name" value="TonB-dependent receptor, plug domain"/>
    <property type="match status" value="1"/>
</dbReference>
<dbReference type="Proteomes" id="UP000824156">
    <property type="component" value="Unassembled WGS sequence"/>
</dbReference>
<evidence type="ECO:0000256" key="1">
    <source>
        <dbReference type="ARBA" id="ARBA00022448"/>
    </source>
</evidence>
<dbReference type="InterPro" id="IPR037066">
    <property type="entry name" value="Plug_dom_sf"/>
</dbReference>
<evidence type="ECO:0000256" key="3">
    <source>
        <dbReference type="ARBA" id="ARBA00023237"/>
    </source>
</evidence>
<dbReference type="Pfam" id="PF07715">
    <property type="entry name" value="Plug"/>
    <property type="match status" value="1"/>
</dbReference>
<reference evidence="7" key="2">
    <citation type="submission" date="2021-04" db="EMBL/GenBank/DDBJ databases">
        <authorList>
            <person name="Gilroy R."/>
        </authorList>
    </citation>
    <scope>NUCLEOTIDE SEQUENCE</scope>
    <source>
        <strain evidence="7">1719</strain>
    </source>
</reference>
<dbReference type="Pfam" id="PF13715">
    <property type="entry name" value="CarbopepD_reg_2"/>
    <property type="match status" value="1"/>
</dbReference>
<dbReference type="EMBL" id="DXEZ01000224">
    <property type="protein sequence ID" value="HIX54989.1"/>
    <property type="molecule type" value="Genomic_DNA"/>
</dbReference>
<dbReference type="NCBIfam" id="TIGR04057">
    <property type="entry name" value="SusC_RagA_signa"/>
    <property type="match status" value="1"/>
</dbReference>
<dbReference type="InterPro" id="IPR008969">
    <property type="entry name" value="CarboxyPept-like_regulatory"/>
</dbReference>
<keyword evidence="4" id="KW-1134">Transmembrane beta strand</keyword>